<keyword evidence="1" id="KW-0677">Repeat</keyword>
<dbReference type="AlphaFoldDB" id="A0A0W0DBX9"/>
<dbReference type="GO" id="GO:0010494">
    <property type="term" value="C:cytoplasmic stress granule"/>
    <property type="evidence" value="ECO:0007669"/>
    <property type="project" value="EnsemblFungi"/>
</dbReference>
<sequence>MSATTVTDITGTGTGTGTTGSASTATAIPLPPTSTIQTSDEPPRTLWMGDLDPSYDEETIQEIWSHLGKHVTVKLIRAKKNLLIPCSSTSDPAPVPAASVPSGQNGAQTSAQPPQEDTRESPSNTTGSASNTPASDSGIQTSEGEQSTQQPLKININGVSFIDPATTQLHHAGYCFVEFESQKDAQEGLALNSTPLPNFVSTTTGQDINPTGQRTFRLNWASGATLQSSIPTTPEYSLFVGDLSPTATEADLLSLFQTKFKSVKTVRVMTDPITGASRCFGFVRFGNEEERRRALIEMNGVHFQGRTLRVAYATPRSTTVMHTQGNNPHDHHVDVRNTISKAELEKSNLSQYLMNSSNNSQRANQLRSANKMHNYPNASGFQQTHYSNDINSGNGLQRGPPQRSYNPGQLHYNSYNQPEVNYGTDMSGGYPPNRADLGRKDGMINTSFVNTQVSEAALNDFFATDPTNTTVFVGGLGPTVQEQQLRKIFQPFGNILSIKIPPGKNCGFVKFEHKIDAEAAIQGLQGFVLVENPIRLSWGRNHVAKNMINKLPPQYVSSGNQRQELRPQYQDPSTMLANNNINNQAYTYQHEQFYPSQQQMIYGKTNDFATKPDSLPLLTEVHQQGIQGQPYNQYQQQPLPSQSHQQQSSQQYMQALQRRQQQDLVNQYQYNQMKHMQNTVAQQAGMNVTSTTAWQLSNDIPANSMTNNIVSGADINNDVGNRILEMDAQLHSLNLNPQSAGLNQLPNDNILNSSSPNSARNQINIYGQGDRTIAYPQQVDENSLGMNNVRRPSLTTNNDNFAFT</sequence>
<keyword evidence="2 3" id="KW-0694">RNA-binding</keyword>
<evidence type="ECO:0000256" key="1">
    <source>
        <dbReference type="ARBA" id="ARBA00022737"/>
    </source>
</evidence>
<dbReference type="GO" id="GO:0048471">
    <property type="term" value="C:perinuclear region of cytoplasm"/>
    <property type="evidence" value="ECO:0007669"/>
    <property type="project" value="EnsemblFungi"/>
</dbReference>
<dbReference type="VEuPathDB" id="FungiDB:B1J91_K06655g"/>
<dbReference type="GO" id="GO:0003729">
    <property type="term" value="F:mRNA binding"/>
    <property type="evidence" value="ECO:0007669"/>
    <property type="project" value="EnsemblFungi"/>
</dbReference>
<proteinExistence type="predicted"/>
<evidence type="ECO:0000256" key="4">
    <source>
        <dbReference type="SAM" id="MobiDB-lite"/>
    </source>
</evidence>
<feature type="compositionally biased region" description="Low complexity" evidence="4">
    <location>
        <begin position="1"/>
        <end position="11"/>
    </location>
</feature>
<dbReference type="InterPro" id="IPR012677">
    <property type="entry name" value="Nucleotide-bd_a/b_plait_sf"/>
</dbReference>
<dbReference type="VEuPathDB" id="FungiDB:CAGL0K06655g"/>
<dbReference type="InterPro" id="IPR050825">
    <property type="entry name" value="RBM42_RBP45_47-like"/>
</dbReference>
<dbReference type="InterPro" id="IPR000504">
    <property type="entry name" value="RRM_dom"/>
</dbReference>
<dbReference type="InterPro" id="IPR035979">
    <property type="entry name" value="RBD_domain_sf"/>
</dbReference>
<evidence type="ECO:0000256" key="3">
    <source>
        <dbReference type="PROSITE-ProRule" id="PRU00176"/>
    </source>
</evidence>
<dbReference type="VEuPathDB" id="FungiDB:GVI51_K06501"/>
<organism evidence="6 7">
    <name type="scientific">Candida glabrata</name>
    <name type="common">Yeast</name>
    <name type="synonym">Torulopsis glabrata</name>
    <dbReference type="NCBI Taxonomy" id="5478"/>
    <lineage>
        <taxon>Eukaryota</taxon>
        <taxon>Fungi</taxon>
        <taxon>Dikarya</taxon>
        <taxon>Ascomycota</taxon>
        <taxon>Saccharomycotina</taxon>
        <taxon>Saccharomycetes</taxon>
        <taxon>Saccharomycetales</taxon>
        <taxon>Saccharomycetaceae</taxon>
        <taxon>Nakaseomyces</taxon>
    </lineage>
</organism>
<feature type="region of interest" description="Disordered" evidence="4">
    <location>
        <begin position="784"/>
        <end position="804"/>
    </location>
</feature>
<comment type="caution">
    <text evidence="6">The sequence shown here is derived from an EMBL/GenBank/DDBJ whole genome shotgun (WGS) entry which is preliminary data.</text>
</comment>
<dbReference type="GO" id="GO:0061158">
    <property type="term" value="P:3'-UTR-mediated mRNA destabilization"/>
    <property type="evidence" value="ECO:0007669"/>
    <property type="project" value="EnsemblFungi"/>
</dbReference>
<feature type="region of interest" description="Disordered" evidence="4">
    <location>
        <begin position="91"/>
        <end position="151"/>
    </location>
</feature>
<dbReference type="GO" id="GO:0007005">
    <property type="term" value="P:mitochondrion organization"/>
    <property type="evidence" value="ECO:0007669"/>
    <property type="project" value="EnsemblFungi"/>
</dbReference>
<protein>
    <submittedName>
        <fullName evidence="6">Negative growth regulatory protein NGR1</fullName>
    </submittedName>
</protein>
<feature type="compositionally biased region" description="Low complexity" evidence="4">
    <location>
        <begin position="91"/>
        <end position="102"/>
    </location>
</feature>
<dbReference type="SUPFAM" id="SSF54928">
    <property type="entry name" value="RNA-binding domain, RBD"/>
    <property type="match status" value="3"/>
</dbReference>
<gene>
    <name evidence="6" type="ORF">AO440_003534</name>
</gene>
<feature type="compositionally biased region" description="Polar residues" evidence="4">
    <location>
        <begin position="793"/>
        <end position="804"/>
    </location>
</feature>
<name>A0A0W0DBX9_CANGB</name>
<dbReference type="PANTHER" id="PTHR47640">
    <property type="entry name" value="TRNA SELENOCYSTEINE 1-ASSOCIATED PROTEIN 1-RELATED-RELATED"/>
    <property type="match status" value="1"/>
</dbReference>
<dbReference type="GO" id="GO:0000932">
    <property type="term" value="C:P-body"/>
    <property type="evidence" value="ECO:0007669"/>
    <property type="project" value="EnsemblFungi"/>
</dbReference>
<dbReference type="PANTHER" id="PTHR47640:SF10">
    <property type="entry name" value="TRNA SELENOCYSTEINE 1-ASSOCIATED PROTEIN 1-RELATED"/>
    <property type="match status" value="1"/>
</dbReference>
<feature type="region of interest" description="Disordered" evidence="4">
    <location>
        <begin position="1"/>
        <end position="50"/>
    </location>
</feature>
<feature type="region of interest" description="Disordered" evidence="4">
    <location>
        <begin position="632"/>
        <end position="654"/>
    </location>
</feature>
<accession>A0A0W0DBX9</accession>
<evidence type="ECO:0000256" key="2">
    <source>
        <dbReference type="ARBA" id="ARBA00022884"/>
    </source>
</evidence>
<reference evidence="6 7" key="1">
    <citation type="submission" date="2015-10" db="EMBL/GenBank/DDBJ databases">
        <title>Draft genomes sequences of Candida glabrata isolates 1A, 1B, 2A, 2B, 3A and 3B.</title>
        <authorList>
            <person name="Haavelsrud O.E."/>
            <person name="Gaustad P."/>
        </authorList>
    </citation>
    <scope>NUCLEOTIDE SEQUENCE [LARGE SCALE GENOMIC DNA]</scope>
    <source>
        <strain evidence="6">910700640</strain>
    </source>
</reference>
<feature type="domain" description="RRM" evidence="5">
    <location>
        <begin position="469"/>
        <end position="541"/>
    </location>
</feature>
<dbReference type="VEuPathDB" id="FungiDB:GWK60_K06501"/>
<dbReference type="Proteomes" id="UP000054886">
    <property type="component" value="Unassembled WGS sequence"/>
</dbReference>
<feature type="region of interest" description="Disordered" evidence="4">
    <location>
        <begin position="372"/>
        <end position="406"/>
    </location>
</feature>
<feature type="compositionally biased region" description="Polar residues" evidence="4">
    <location>
        <begin position="376"/>
        <end position="395"/>
    </location>
</feature>
<evidence type="ECO:0000313" key="7">
    <source>
        <dbReference type="Proteomes" id="UP000054886"/>
    </source>
</evidence>
<dbReference type="SMART" id="SM00360">
    <property type="entry name" value="RRM"/>
    <property type="match status" value="3"/>
</dbReference>
<feature type="compositionally biased region" description="Polar residues" evidence="4">
    <location>
        <begin position="103"/>
        <end position="151"/>
    </location>
</feature>
<evidence type="ECO:0000259" key="5">
    <source>
        <dbReference type="PROSITE" id="PS50102"/>
    </source>
</evidence>
<dbReference type="EMBL" id="LLZZ01000194">
    <property type="protein sequence ID" value="KTA95049.1"/>
    <property type="molecule type" value="Genomic_DNA"/>
</dbReference>
<dbReference type="PROSITE" id="PS50102">
    <property type="entry name" value="RRM"/>
    <property type="match status" value="2"/>
</dbReference>
<dbReference type="GO" id="GO:0005829">
    <property type="term" value="C:cytosol"/>
    <property type="evidence" value="ECO:0007669"/>
    <property type="project" value="TreeGrafter"/>
</dbReference>
<dbReference type="Pfam" id="PF00076">
    <property type="entry name" value="RRM_1"/>
    <property type="match status" value="2"/>
</dbReference>
<feature type="domain" description="RRM" evidence="5">
    <location>
        <begin position="236"/>
        <end position="315"/>
    </location>
</feature>
<dbReference type="Gene3D" id="3.30.70.330">
    <property type="match status" value="3"/>
</dbReference>
<evidence type="ECO:0000313" key="6">
    <source>
        <dbReference type="EMBL" id="KTA95049.1"/>
    </source>
</evidence>